<name>A0A1D8TRQ9_9CYAN</name>
<dbReference type="InterPro" id="IPR029060">
    <property type="entry name" value="PIN-like_dom_sf"/>
</dbReference>
<proteinExistence type="predicted"/>
<dbReference type="KEGG" id="mpro:BJP34_13415"/>
<dbReference type="RefSeq" id="WP_070392781.1">
    <property type="nucleotide sequence ID" value="NZ_CP017599.1"/>
</dbReference>
<dbReference type="STRING" id="1458985.BJP34_13415"/>
<protein>
    <submittedName>
        <fullName evidence="1">Nucleic acid-binding protein</fullName>
    </submittedName>
</protein>
<dbReference type="AlphaFoldDB" id="A0A1D8TRQ9"/>
<dbReference type="Proteomes" id="UP000177870">
    <property type="component" value="Chromosome"/>
</dbReference>
<dbReference type="CDD" id="cd09881">
    <property type="entry name" value="PIN_VapC4-5_FitB-like"/>
    <property type="match status" value="1"/>
</dbReference>
<dbReference type="Gene3D" id="3.40.50.1010">
    <property type="entry name" value="5'-nuclease"/>
    <property type="match status" value="1"/>
</dbReference>
<dbReference type="SUPFAM" id="SSF88723">
    <property type="entry name" value="PIN domain-like"/>
    <property type="match status" value="1"/>
</dbReference>
<organism evidence="1 2">
    <name type="scientific">Moorena producens PAL-8-15-08-1</name>
    <dbReference type="NCBI Taxonomy" id="1458985"/>
    <lineage>
        <taxon>Bacteria</taxon>
        <taxon>Bacillati</taxon>
        <taxon>Cyanobacteriota</taxon>
        <taxon>Cyanophyceae</taxon>
        <taxon>Coleofasciculales</taxon>
        <taxon>Coleofasciculaceae</taxon>
        <taxon>Moorena</taxon>
    </lineage>
</organism>
<gene>
    <name evidence="1" type="ORF">BJP34_13415</name>
</gene>
<dbReference type="OrthoDB" id="574223at2"/>
<sequence>MSLWVLDTDHISLFQRGHPLVKKRLNQTKSEEIATTIVTVEEQMRGWLNVIRRASGSDTLMLAYQGLSDAIKYFKNTKILDFDQAAYNCYQELIQQRIRIGSQDLRIASIVISVEGILVTRNRRDFERVPGLTIEDWTIDEGKSQP</sequence>
<dbReference type="EMBL" id="CP017599">
    <property type="protein sequence ID" value="AOX00319.1"/>
    <property type="molecule type" value="Genomic_DNA"/>
</dbReference>
<reference evidence="2" key="1">
    <citation type="submission" date="2016-10" db="EMBL/GenBank/DDBJ databases">
        <title>Comparative genomics uncovers the prolific and rare metabolic potential of the cyanobacterial genus Moorea.</title>
        <authorList>
            <person name="Leao T."/>
            <person name="Castelao G."/>
            <person name="Korobeynikov A."/>
            <person name="Monroe E.A."/>
            <person name="Podell S."/>
            <person name="Glukhov E."/>
            <person name="Allen E."/>
            <person name="Gerwick W.H."/>
            <person name="Gerwick L."/>
        </authorList>
    </citation>
    <scope>NUCLEOTIDE SEQUENCE [LARGE SCALE GENOMIC DNA]</scope>
    <source>
        <strain evidence="2">PAL-8-15-08-1</strain>
    </source>
</reference>
<evidence type="ECO:0000313" key="2">
    <source>
        <dbReference type="Proteomes" id="UP000177870"/>
    </source>
</evidence>
<evidence type="ECO:0000313" key="1">
    <source>
        <dbReference type="EMBL" id="AOX00319.1"/>
    </source>
</evidence>
<accession>A0A1D8TRQ9</accession>